<keyword evidence="4" id="KW-1185">Reference proteome</keyword>
<feature type="domain" description="SMP-30/Gluconolactonase/LRE-like region" evidence="2">
    <location>
        <begin position="35"/>
        <end position="302"/>
    </location>
</feature>
<dbReference type="GO" id="GO:0016787">
    <property type="term" value="F:hydrolase activity"/>
    <property type="evidence" value="ECO:0007669"/>
    <property type="project" value="UniProtKB-KW"/>
</dbReference>
<dbReference type="SUPFAM" id="SSF63829">
    <property type="entry name" value="Calcium-dependent phosphotriesterase"/>
    <property type="match status" value="1"/>
</dbReference>
<evidence type="ECO:0000256" key="1">
    <source>
        <dbReference type="ARBA" id="ARBA00022801"/>
    </source>
</evidence>
<dbReference type="PANTHER" id="PTHR47572">
    <property type="entry name" value="LIPOPROTEIN-RELATED"/>
    <property type="match status" value="1"/>
</dbReference>
<name>A0A2S9J373_9SPHI</name>
<evidence type="ECO:0000313" key="3">
    <source>
        <dbReference type="EMBL" id="PRD47212.1"/>
    </source>
</evidence>
<dbReference type="InterPro" id="IPR051262">
    <property type="entry name" value="SMP-30/CGR1_Lactonase"/>
</dbReference>
<protein>
    <submittedName>
        <fullName evidence="3">Gluconolactonase</fullName>
    </submittedName>
</protein>
<dbReference type="InterPro" id="IPR013658">
    <property type="entry name" value="SGL"/>
</dbReference>
<sequence length="312" mass="34101">MTYDTTGSIIRYNPALDTIIDSSARAEIIAEGFEWSEGPLWVESERMLLFSDVPANTIYKWTAENGSEVYLKPSGDTGDNPNRRKEPGSNGLLLDDFGNLVLCQHGNRQLARMNAPLRQPQVAFQTLADTYNGKRLSSPNDAVYNKEGVLFFTDPPYGLPTQRDDDPEKEIAFNGVYKVKQGGEIILLTDKISKPNGIAFFPGEQKLLIGNSDPSAADWYILDLADTVVTPKLFYSATNERDGLPGLPDGLKIASNGIVYASGPGGVWIFDSTSNVLGKIALDEAASNVALSSDEKTLYITNTGKVLRVRLK</sequence>
<dbReference type="Proteomes" id="UP000239711">
    <property type="component" value="Unassembled WGS sequence"/>
</dbReference>
<evidence type="ECO:0000259" key="2">
    <source>
        <dbReference type="Pfam" id="PF08450"/>
    </source>
</evidence>
<dbReference type="PANTHER" id="PTHR47572:SF4">
    <property type="entry name" value="LACTONASE DRP35"/>
    <property type="match status" value="1"/>
</dbReference>
<reference evidence="3 4" key="1">
    <citation type="submission" date="2018-02" db="EMBL/GenBank/DDBJ databases">
        <title>The draft genome of Sphingobacterium sp. 5JN-11.</title>
        <authorList>
            <person name="Liu L."/>
            <person name="Li L."/>
            <person name="Liang L."/>
            <person name="Zhang X."/>
            <person name="Wang T."/>
        </authorList>
    </citation>
    <scope>NUCLEOTIDE SEQUENCE [LARGE SCALE GENOMIC DNA]</scope>
    <source>
        <strain evidence="3 4">5JN-11</strain>
    </source>
</reference>
<dbReference type="OrthoDB" id="241638at2"/>
<comment type="caution">
    <text evidence="3">The sequence shown here is derived from an EMBL/GenBank/DDBJ whole genome shotgun (WGS) entry which is preliminary data.</text>
</comment>
<dbReference type="InterPro" id="IPR011042">
    <property type="entry name" value="6-blade_b-propeller_TolB-like"/>
</dbReference>
<dbReference type="Pfam" id="PF08450">
    <property type="entry name" value="SGL"/>
    <property type="match status" value="1"/>
</dbReference>
<organism evidence="3 4">
    <name type="scientific">Sphingobacterium haloxyli</name>
    <dbReference type="NCBI Taxonomy" id="2100533"/>
    <lineage>
        <taxon>Bacteria</taxon>
        <taxon>Pseudomonadati</taxon>
        <taxon>Bacteroidota</taxon>
        <taxon>Sphingobacteriia</taxon>
        <taxon>Sphingobacteriales</taxon>
        <taxon>Sphingobacteriaceae</taxon>
        <taxon>Sphingobacterium</taxon>
    </lineage>
</organism>
<gene>
    <name evidence="3" type="ORF">C5745_11970</name>
</gene>
<dbReference type="EMBL" id="PVBQ01000008">
    <property type="protein sequence ID" value="PRD47212.1"/>
    <property type="molecule type" value="Genomic_DNA"/>
</dbReference>
<dbReference type="AlphaFoldDB" id="A0A2S9J373"/>
<accession>A0A2S9J373</accession>
<proteinExistence type="predicted"/>
<dbReference type="Gene3D" id="2.120.10.30">
    <property type="entry name" value="TolB, C-terminal domain"/>
    <property type="match status" value="1"/>
</dbReference>
<keyword evidence="1" id="KW-0378">Hydrolase</keyword>
<evidence type="ECO:0000313" key="4">
    <source>
        <dbReference type="Proteomes" id="UP000239711"/>
    </source>
</evidence>